<reference evidence="2" key="1">
    <citation type="submission" date="2021-02" db="EMBL/GenBank/DDBJ databases">
        <authorList>
            <person name="Nowell W R."/>
        </authorList>
    </citation>
    <scope>NUCLEOTIDE SEQUENCE</scope>
</reference>
<dbReference type="EMBL" id="CAJNOI010000005">
    <property type="protein sequence ID" value="CAF0749630.1"/>
    <property type="molecule type" value="Genomic_DNA"/>
</dbReference>
<feature type="domain" description="F-box" evidence="1">
    <location>
        <begin position="11"/>
        <end position="61"/>
    </location>
</feature>
<evidence type="ECO:0000313" key="2">
    <source>
        <dbReference type="EMBL" id="CAF0749630.1"/>
    </source>
</evidence>
<dbReference type="InterPro" id="IPR001810">
    <property type="entry name" value="F-box_dom"/>
</dbReference>
<evidence type="ECO:0000259" key="1">
    <source>
        <dbReference type="PROSITE" id="PS50181"/>
    </source>
</evidence>
<organism evidence="2 5">
    <name type="scientific">Adineta steineri</name>
    <dbReference type="NCBI Taxonomy" id="433720"/>
    <lineage>
        <taxon>Eukaryota</taxon>
        <taxon>Metazoa</taxon>
        <taxon>Spiralia</taxon>
        <taxon>Gnathifera</taxon>
        <taxon>Rotifera</taxon>
        <taxon>Eurotatoria</taxon>
        <taxon>Bdelloidea</taxon>
        <taxon>Adinetida</taxon>
        <taxon>Adinetidae</taxon>
        <taxon>Adineta</taxon>
    </lineage>
</organism>
<evidence type="ECO:0000313" key="3">
    <source>
        <dbReference type="EMBL" id="CAF0862943.1"/>
    </source>
</evidence>
<evidence type="ECO:0000313" key="5">
    <source>
        <dbReference type="Proteomes" id="UP000663877"/>
    </source>
</evidence>
<accession>A0A813P9Q1</accession>
<proteinExistence type="predicted"/>
<keyword evidence="4" id="KW-1185">Reference proteome</keyword>
<dbReference type="EMBL" id="CAJNOM010000032">
    <property type="protein sequence ID" value="CAF0862943.1"/>
    <property type="molecule type" value="Genomic_DNA"/>
</dbReference>
<evidence type="ECO:0000313" key="4">
    <source>
        <dbReference type="Proteomes" id="UP000663832"/>
    </source>
</evidence>
<dbReference type="OrthoDB" id="9990786at2759"/>
<dbReference type="PROSITE" id="PS50181">
    <property type="entry name" value="FBOX"/>
    <property type="match status" value="1"/>
</dbReference>
<dbReference type="SUPFAM" id="SSF52047">
    <property type="entry name" value="RNI-like"/>
    <property type="match status" value="1"/>
</dbReference>
<sequence length="556" mass="65801">MANSNKQENEITSIEDLPNELFGKIFSYLNGNDASFSLIYLNRRFQCLVKEYCQRLDFKSINKSKFDLIFEEYDTQWCQSLSLSNDNYTYGQIEYFLQFYSLIDHFSQLKSLTLYNIKSIDTFELLSQIFLLTNLVSLTLKPVCGKIMSEFDFFNLKRLAITSCKNTTWIKKFSQLDSLEYTMNNCCLSQIVFAWPLKLKHLKIIFDNDDVGVLVPQSLTYLSELIVFEIYQKKLGKSPPNGQVWEQLIRSSFPALKKFKFYFPFDYGFVSIKKEKKVLSSFSTSFYLEEKKWFIHCDIFTVSGIAVIYSLPFTFDQYTIISNSASGRIVTLSNSNFIHSDKDLYKHMKTVIIESISEWDLENDFYTKHNKNTYEQIMLNFISGPHFNSIERLYLLPNYYRYRNEHNIKILSNSFYILLKKIPHLYVLEIDLSDLQFLTENWTNVILCSHLSENIRSLILHSNKHRRQFLDGNEVNQITRVFSTKCQYLSVCVLSPIHTIISLLRNMKQLHSMHVFVQTKDNEEITMKWLEKQNIGLNYSNCFITNDEQNYYFWLR</sequence>
<dbReference type="Proteomes" id="UP000663832">
    <property type="component" value="Unassembled WGS sequence"/>
</dbReference>
<protein>
    <recommendedName>
        <fullName evidence="1">F-box domain-containing protein</fullName>
    </recommendedName>
</protein>
<gene>
    <name evidence="2" type="ORF">BJG266_LOCUS2363</name>
    <name evidence="3" type="ORF">QVE165_LOCUS7470</name>
</gene>
<dbReference type="AlphaFoldDB" id="A0A813P9Q1"/>
<comment type="caution">
    <text evidence="2">The sequence shown here is derived from an EMBL/GenBank/DDBJ whole genome shotgun (WGS) entry which is preliminary data.</text>
</comment>
<dbReference type="Proteomes" id="UP000663877">
    <property type="component" value="Unassembled WGS sequence"/>
</dbReference>
<name>A0A813P9Q1_9BILA</name>